<dbReference type="InterPro" id="IPR013785">
    <property type="entry name" value="Aldolase_TIM"/>
</dbReference>
<organism evidence="2 3">
    <name type="scientific">Thermosulfidibacter takaii (strain DSM 17441 / JCM 13301 / NBRC 103674 / ABI70S6)</name>
    <dbReference type="NCBI Taxonomy" id="1298851"/>
    <lineage>
        <taxon>Bacteria</taxon>
        <taxon>Pseudomonadati</taxon>
        <taxon>Thermosulfidibacterota</taxon>
        <taxon>Thermosulfidibacteria</taxon>
        <taxon>Thermosulfidibacterales</taxon>
        <taxon>Thermosulfidibacteraceae</taxon>
    </lineage>
</organism>
<dbReference type="AlphaFoldDB" id="A0A0S3QT74"/>
<sequence length="418" mass="47317">MPIKVLRIFPGGVAAELGIEPGDEIVSINGSQVNDYLDYLFLSSDDVLEIFIRKRTGEEILYDVELYGENLGLEVEPIKPRRCRCKCIFCFMDQMPKGLRKSLYLKDDDYRLSFLSGNYITLVGMTEEDWNRIEKMKLSPLYVSVHTTNPELRAFLMGHPEAANIMDGLKRLKNIGVTVHAQIVVCPGINDGDELKRTIEELVQFYPSVRSVAVVPVGLTKFRNGLYPLVPVDEDKAKEILSLVLPMGDKYLKDLGSRFVFPADEFFIKANWPIPPSDFYENYFQLEDGVGMVRQFLDSVERLNRNLSRVAFVTGRAFSDFLEVSLKRAGCEGYEVVTVVNNFFGEQVTVAGLLTARDVVKSLKNSKKEVVVLAEVMFNDDGLTLDNYTVEDIGSAVSKKVFLAPEDPKQFWQLLREL</sequence>
<dbReference type="InterPro" id="IPR001478">
    <property type="entry name" value="PDZ"/>
</dbReference>
<dbReference type="InterPro" id="IPR058240">
    <property type="entry name" value="rSAM_sf"/>
</dbReference>
<gene>
    <name evidence="2" type="ORF">TST_0720</name>
</gene>
<evidence type="ECO:0000313" key="3">
    <source>
        <dbReference type="Proteomes" id="UP000063234"/>
    </source>
</evidence>
<dbReference type="SUPFAM" id="SSF102114">
    <property type="entry name" value="Radical SAM enzymes"/>
    <property type="match status" value="1"/>
</dbReference>
<dbReference type="Pfam" id="PF04459">
    <property type="entry name" value="DUF512"/>
    <property type="match status" value="1"/>
</dbReference>
<proteinExistence type="predicted"/>
<dbReference type="PROSITE" id="PS50106">
    <property type="entry name" value="PDZ"/>
    <property type="match status" value="1"/>
</dbReference>
<dbReference type="InterPro" id="IPR045375">
    <property type="entry name" value="Put_radical_SAM-like_N"/>
</dbReference>
<dbReference type="Gene3D" id="2.30.42.10">
    <property type="match status" value="1"/>
</dbReference>
<dbReference type="SUPFAM" id="SSF50156">
    <property type="entry name" value="PDZ domain-like"/>
    <property type="match status" value="1"/>
</dbReference>
<dbReference type="KEGG" id="ttk:TST_0720"/>
<dbReference type="Pfam" id="PF17820">
    <property type="entry name" value="PDZ_6"/>
    <property type="match status" value="1"/>
</dbReference>
<name>A0A0S3QT74_THET7</name>
<evidence type="ECO:0000259" key="1">
    <source>
        <dbReference type="PROSITE" id="PS50106"/>
    </source>
</evidence>
<dbReference type="InterPro" id="IPR041489">
    <property type="entry name" value="PDZ_6"/>
</dbReference>
<accession>A0A0S3QT74</accession>
<dbReference type="EMBL" id="AP013035">
    <property type="protein sequence ID" value="BAT71525.1"/>
    <property type="molecule type" value="Genomic_DNA"/>
</dbReference>
<dbReference type="STRING" id="1298851.TST_0720"/>
<keyword evidence="3" id="KW-1185">Reference proteome</keyword>
<dbReference type="InterPro" id="IPR036034">
    <property type="entry name" value="PDZ_sf"/>
</dbReference>
<dbReference type="Gene3D" id="3.20.20.70">
    <property type="entry name" value="Aldolase class I"/>
    <property type="match status" value="1"/>
</dbReference>
<dbReference type="OrthoDB" id="9774724at2"/>
<dbReference type="Proteomes" id="UP000063234">
    <property type="component" value="Chromosome"/>
</dbReference>
<evidence type="ECO:0000313" key="2">
    <source>
        <dbReference type="EMBL" id="BAT71525.1"/>
    </source>
</evidence>
<dbReference type="Pfam" id="PF19238">
    <property type="entry name" value="Radical_SAM_2"/>
    <property type="match status" value="1"/>
</dbReference>
<protein>
    <recommendedName>
        <fullName evidence="1">PDZ domain-containing protein</fullName>
    </recommendedName>
</protein>
<feature type="domain" description="PDZ" evidence="1">
    <location>
        <begin position="1"/>
        <end position="35"/>
    </location>
</feature>
<reference evidence="3" key="1">
    <citation type="journal article" date="2018" name="Science">
        <title>A primordial and reversible TCA cycle in a facultatively chemolithoautotrophic thermophile.</title>
        <authorList>
            <person name="Nunoura T."/>
            <person name="Chikaraishi Y."/>
            <person name="Izaki R."/>
            <person name="Suwa T."/>
            <person name="Sato T."/>
            <person name="Harada T."/>
            <person name="Mori K."/>
            <person name="Kato Y."/>
            <person name="Miyazaki M."/>
            <person name="Shimamura S."/>
            <person name="Yanagawa K."/>
            <person name="Shuto A."/>
            <person name="Ohkouchi N."/>
            <person name="Fujita N."/>
            <person name="Takaki Y."/>
            <person name="Atomi H."/>
            <person name="Takai K."/>
        </authorList>
    </citation>
    <scope>NUCLEOTIDE SEQUENCE [LARGE SCALE GENOMIC DNA]</scope>
    <source>
        <strain evidence="3">DSM 17441 / JCM 13301 / NBRC 103674 / ABI70S6</strain>
    </source>
</reference>
<dbReference type="RefSeq" id="WP_068549520.1">
    <property type="nucleotide sequence ID" value="NZ_AP013035.1"/>
</dbReference>
<dbReference type="InterPro" id="IPR007549">
    <property type="entry name" value="DUF512"/>
</dbReference>